<dbReference type="Gene3D" id="1.20.1280.50">
    <property type="match status" value="1"/>
</dbReference>
<accession>A0A8H6M6V2</accession>
<comment type="caution">
    <text evidence="2">The sequence shown here is derived from an EMBL/GenBank/DDBJ whole genome shotgun (WGS) entry which is preliminary data.</text>
</comment>
<evidence type="ECO:0000259" key="1">
    <source>
        <dbReference type="PROSITE" id="PS50181"/>
    </source>
</evidence>
<dbReference type="InterPro" id="IPR036047">
    <property type="entry name" value="F-box-like_dom_sf"/>
</dbReference>
<evidence type="ECO:0000313" key="3">
    <source>
        <dbReference type="Proteomes" id="UP000521943"/>
    </source>
</evidence>
<feature type="domain" description="F-box" evidence="1">
    <location>
        <begin position="77"/>
        <end position="134"/>
    </location>
</feature>
<evidence type="ECO:0000313" key="2">
    <source>
        <dbReference type="EMBL" id="KAF6757025.1"/>
    </source>
</evidence>
<reference evidence="2 3" key="1">
    <citation type="submission" date="2020-07" db="EMBL/GenBank/DDBJ databases">
        <title>Comparative genomics of pyrophilous fungi reveals a link between fire events and developmental genes.</title>
        <authorList>
            <consortium name="DOE Joint Genome Institute"/>
            <person name="Steindorff A.S."/>
            <person name="Carver A."/>
            <person name="Calhoun S."/>
            <person name="Stillman K."/>
            <person name="Liu H."/>
            <person name="Lipzen A."/>
            <person name="Pangilinan J."/>
            <person name="Labutti K."/>
            <person name="Bruns T.D."/>
            <person name="Grigoriev I.V."/>
        </authorList>
    </citation>
    <scope>NUCLEOTIDE SEQUENCE [LARGE SCALE GENOMIC DNA]</scope>
    <source>
        <strain evidence="2 3">CBS 144469</strain>
    </source>
</reference>
<organism evidence="2 3">
    <name type="scientific">Ephemerocybe angulata</name>
    <dbReference type="NCBI Taxonomy" id="980116"/>
    <lineage>
        <taxon>Eukaryota</taxon>
        <taxon>Fungi</taxon>
        <taxon>Dikarya</taxon>
        <taxon>Basidiomycota</taxon>
        <taxon>Agaricomycotina</taxon>
        <taxon>Agaricomycetes</taxon>
        <taxon>Agaricomycetidae</taxon>
        <taxon>Agaricales</taxon>
        <taxon>Agaricineae</taxon>
        <taxon>Psathyrellaceae</taxon>
        <taxon>Ephemerocybe</taxon>
    </lineage>
</organism>
<dbReference type="Pfam" id="PF12937">
    <property type="entry name" value="F-box-like"/>
    <property type="match status" value="1"/>
</dbReference>
<dbReference type="PANTHER" id="PTHR38926">
    <property type="entry name" value="F-BOX DOMAIN CONTAINING PROTEIN, EXPRESSED"/>
    <property type="match status" value="1"/>
</dbReference>
<keyword evidence="3" id="KW-1185">Reference proteome</keyword>
<dbReference type="PANTHER" id="PTHR38926:SF5">
    <property type="entry name" value="F-BOX AND LEUCINE-RICH REPEAT PROTEIN 6"/>
    <property type="match status" value="1"/>
</dbReference>
<gene>
    <name evidence="2" type="ORF">DFP72DRAFT_892951</name>
</gene>
<dbReference type="PROSITE" id="PS50181">
    <property type="entry name" value="FBOX"/>
    <property type="match status" value="1"/>
</dbReference>
<proteinExistence type="predicted"/>
<dbReference type="AlphaFoldDB" id="A0A8H6M6V2"/>
<dbReference type="Proteomes" id="UP000521943">
    <property type="component" value="Unassembled WGS sequence"/>
</dbReference>
<name>A0A8H6M6V2_9AGAR</name>
<dbReference type="SUPFAM" id="SSF81383">
    <property type="entry name" value="F-box domain"/>
    <property type="match status" value="1"/>
</dbReference>
<dbReference type="InterPro" id="IPR001810">
    <property type="entry name" value="F-box_dom"/>
</dbReference>
<dbReference type="EMBL" id="JACGCI010000024">
    <property type="protein sequence ID" value="KAF6757025.1"/>
    <property type="molecule type" value="Genomic_DNA"/>
</dbReference>
<dbReference type="OrthoDB" id="3063971at2759"/>
<protein>
    <recommendedName>
        <fullName evidence="1">F-box domain-containing protein</fullName>
    </recommendedName>
</protein>
<sequence length="627" mass="70678">MLSSQDSLSKSPFNAWITSNYAPTDWERQQIKTYLVPVVESSLALDAAIQDARRTLESLLEDKATIDATISAHEAILRPIRRLPPDILREIFAQCLPVDQPPTMESDKAPLTLTRVCRSWREIALSSPELWRHIHITAPQGPDAYLKFHQERIERWVRAAGNMPVSVSVWIEMLSEQPFESTLDVILAHSHRIGTLDLDVSDRFLQEFDDRQTAETWPLLESVTICWAGWTSNEPDISSLKIWNAPMLKSVKLIAVDVEVLSLPVKWTQLQSISLPLVERDLYDNEIGVAARETLLTHEMARLLLESAPLLSSLHVSIADEDRPMPAAHPVPSSLNAPCVQAHLTILYLDDVSVHSDSNAPALLDNLQLPSLRTLHYHLDSSQNGETSFAPLPPSNMNPVYRFLVSQAQPCSITCWRITRHSMQHSAFINCLKLMPALERLYVEDEQLQDLGFVPQVVDPYVAIYPDDSLLDLLVQRSDETLSGPPSDPTIEGRYLCPKLTSIRLDSTIFTVDAVKAFLACRSELSAQRDGHSRSAAVRRLYLGVPCPDADHEEPTSGGQEWSEKVEKELRSTFKIDLTVKLVGQGPPRFKFVTLAPPARPKISYDPWMGLDEWEFREDDEDDLEWA</sequence>